<evidence type="ECO:0000313" key="14">
    <source>
        <dbReference type="Proteomes" id="UP000199581"/>
    </source>
</evidence>
<dbReference type="InterPro" id="IPR003661">
    <property type="entry name" value="HisK_dim/P_dom"/>
</dbReference>
<evidence type="ECO:0000256" key="9">
    <source>
        <dbReference type="SAM" id="Coils"/>
    </source>
</evidence>
<dbReference type="CDD" id="cd06225">
    <property type="entry name" value="HAMP"/>
    <property type="match status" value="1"/>
</dbReference>
<name>A0A8G2F5W5_DESNO</name>
<dbReference type="Gene3D" id="6.10.340.10">
    <property type="match status" value="1"/>
</dbReference>
<keyword evidence="8 10" id="KW-0472">Membrane</keyword>
<evidence type="ECO:0000256" key="8">
    <source>
        <dbReference type="ARBA" id="ARBA00023136"/>
    </source>
</evidence>
<dbReference type="PROSITE" id="PS50885">
    <property type="entry name" value="HAMP"/>
    <property type="match status" value="1"/>
</dbReference>
<comment type="subcellular location">
    <subcellularLocation>
        <location evidence="2">Membrane</location>
    </subcellularLocation>
</comment>
<dbReference type="SMART" id="SM00387">
    <property type="entry name" value="HATPase_c"/>
    <property type="match status" value="1"/>
</dbReference>
<accession>A0A8G2F5W5</accession>
<dbReference type="InterPro" id="IPR004358">
    <property type="entry name" value="Sig_transdc_His_kin-like_C"/>
</dbReference>
<dbReference type="Gene3D" id="3.30.565.10">
    <property type="entry name" value="Histidine kinase-like ATPase, C-terminal domain"/>
    <property type="match status" value="1"/>
</dbReference>
<dbReference type="InterPro" id="IPR036097">
    <property type="entry name" value="HisK_dim/P_sf"/>
</dbReference>
<dbReference type="InterPro" id="IPR003660">
    <property type="entry name" value="HAMP_dom"/>
</dbReference>
<dbReference type="InterPro" id="IPR050736">
    <property type="entry name" value="Sensor_HK_Regulatory"/>
</dbReference>
<reference evidence="13 14" key="1">
    <citation type="submission" date="2016-10" db="EMBL/GenBank/DDBJ databases">
        <authorList>
            <person name="Varghese N."/>
            <person name="Submissions S."/>
        </authorList>
    </citation>
    <scope>NUCLEOTIDE SEQUENCE [LARGE SCALE GENOMIC DNA]</scope>
    <source>
        <strain evidence="13 14">DSM 1741</strain>
    </source>
</reference>
<evidence type="ECO:0000313" key="13">
    <source>
        <dbReference type="EMBL" id="SFL27260.1"/>
    </source>
</evidence>
<dbReference type="Pfam" id="PF00512">
    <property type="entry name" value="HisKA"/>
    <property type="match status" value="1"/>
</dbReference>
<evidence type="ECO:0000256" key="3">
    <source>
        <dbReference type="ARBA" id="ARBA00012438"/>
    </source>
</evidence>
<dbReference type="EC" id="2.7.13.3" evidence="3"/>
<keyword evidence="6" id="KW-0418">Kinase</keyword>
<dbReference type="SUPFAM" id="SSF158472">
    <property type="entry name" value="HAMP domain-like"/>
    <property type="match status" value="1"/>
</dbReference>
<dbReference type="Pfam" id="PF00672">
    <property type="entry name" value="HAMP"/>
    <property type="match status" value="1"/>
</dbReference>
<evidence type="ECO:0000256" key="5">
    <source>
        <dbReference type="ARBA" id="ARBA00022679"/>
    </source>
</evidence>
<proteinExistence type="predicted"/>
<feature type="coiled-coil region" evidence="9">
    <location>
        <begin position="276"/>
        <end position="310"/>
    </location>
</feature>
<keyword evidence="10" id="KW-1133">Transmembrane helix</keyword>
<dbReference type="SUPFAM" id="SSF55874">
    <property type="entry name" value="ATPase domain of HSP90 chaperone/DNA topoisomerase II/histidine kinase"/>
    <property type="match status" value="1"/>
</dbReference>
<dbReference type="Gene3D" id="1.10.287.130">
    <property type="match status" value="1"/>
</dbReference>
<comment type="catalytic activity">
    <reaction evidence="1">
        <text>ATP + protein L-histidine = ADP + protein N-phospho-L-histidine.</text>
        <dbReference type="EC" id="2.7.13.3"/>
    </reaction>
</comment>
<feature type="domain" description="HAMP" evidence="12">
    <location>
        <begin position="232"/>
        <end position="284"/>
    </location>
</feature>
<dbReference type="GO" id="GO:0000155">
    <property type="term" value="F:phosphorelay sensor kinase activity"/>
    <property type="evidence" value="ECO:0007669"/>
    <property type="project" value="InterPro"/>
</dbReference>
<feature type="transmembrane region" description="Helical" evidence="10">
    <location>
        <begin position="12"/>
        <end position="30"/>
    </location>
</feature>
<dbReference type="Pfam" id="PF02518">
    <property type="entry name" value="HATPase_c"/>
    <property type="match status" value="1"/>
</dbReference>
<dbReference type="EMBL" id="FOTO01000001">
    <property type="protein sequence ID" value="SFL27260.1"/>
    <property type="molecule type" value="Genomic_DNA"/>
</dbReference>
<evidence type="ECO:0000259" key="11">
    <source>
        <dbReference type="PROSITE" id="PS50109"/>
    </source>
</evidence>
<evidence type="ECO:0000256" key="2">
    <source>
        <dbReference type="ARBA" id="ARBA00004370"/>
    </source>
</evidence>
<dbReference type="CDD" id="cd00075">
    <property type="entry name" value="HATPase"/>
    <property type="match status" value="1"/>
</dbReference>
<keyword evidence="9" id="KW-0175">Coiled coil</keyword>
<organism evidence="13 14">
    <name type="scientific">Desulfomicrobium norvegicum (strain DSM 1741 / NCIMB 8310)</name>
    <name type="common">Desulfovibrio baculatus (strain Norway 4)</name>
    <name type="synonym">Desulfovibrio desulfuricans (strain Norway 4)</name>
    <dbReference type="NCBI Taxonomy" id="52561"/>
    <lineage>
        <taxon>Bacteria</taxon>
        <taxon>Pseudomonadati</taxon>
        <taxon>Thermodesulfobacteriota</taxon>
        <taxon>Desulfovibrionia</taxon>
        <taxon>Desulfovibrionales</taxon>
        <taxon>Desulfomicrobiaceae</taxon>
        <taxon>Desulfomicrobium</taxon>
    </lineage>
</organism>
<comment type="caution">
    <text evidence="13">The sequence shown here is derived from an EMBL/GenBank/DDBJ whole genome shotgun (WGS) entry which is preliminary data.</text>
</comment>
<dbReference type="PRINTS" id="PR00344">
    <property type="entry name" value="BCTRLSENSOR"/>
</dbReference>
<evidence type="ECO:0000256" key="6">
    <source>
        <dbReference type="ARBA" id="ARBA00022777"/>
    </source>
</evidence>
<dbReference type="RefSeq" id="WP_092188520.1">
    <property type="nucleotide sequence ID" value="NZ_FOTO01000001.1"/>
</dbReference>
<dbReference type="InterPro" id="IPR021796">
    <property type="entry name" value="Tll0287-like_dom"/>
</dbReference>
<dbReference type="OrthoDB" id="9762798at2"/>
<keyword evidence="4" id="KW-0597">Phosphoprotein</keyword>
<dbReference type="GO" id="GO:0016020">
    <property type="term" value="C:membrane"/>
    <property type="evidence" value="ECO:0007669"/>
    <property type="project" value="UniProtKB-SubCell"/>
</dbReference>
<evidence type="ECO:0000256" key="1">
    <source>
        <dbReference type="ARBA" id="ARBA00000085"/>
    </source>
</evidence>
<evidence type="ECO:0000259" key="12">
    <source>
        <dbReference type="PROSITE" id="PS50885"/>
    </source>
</evidence>
<feature type="domain" description="Histidine kinase" evidence="11">
    <location>
        <begin position="317"/>
        <end position="533"/>
    </location>
</feature>
<dbReference type="AlphaFoldDB" id="A0A8G2F5W5"/>
<evidence type="ECO:0000256" key="10">
    <source>
        <dbReference type="SAM" id="Phobius"/>
    </source>
</evidence>
<dbReference type="SUPFAM" id="SSF47384">
    <property type="entry name" value="Homodimeric domain of signal transducing histidine kinase"/>
    <property type="match status" value="1"/>
</dbReference>
<dbReference type="FunFam" id="1.10.287.130:FF:000001">
    <property type="entry name" value="Two-component sensor histidine kinase"/>
    <property type="match status" value="1"/>
</dbReference>
<keyword evidence="14" id="KW-1185">Reference proteome</keyword>
<keyword evidence="7" id="KW-0902">Two-component regulatory system</keyword>
<dbReference type="FunFam" id="3.30.565.10:FF:000006">
    <property type="entry name" value="Sensor histidine kinase WalK"/>
    <property type="match status" value="1"/>
</dbReference>
<dbReference type="PANTHER" id="PTHR43711">
    <property type="entry name" value="TWO-COMPONENT HISTIDINE KINASE"/>
    <property type="match status" value="1"/>
</dbReference>
<evidence type="ECO:0000256" key="4">
    <source>
        <dbReference type="ARBA" id="ARBA00022553"/>
    </source>
</evidence>
<keyword evidence="5" id="KW-0808">Transferase</keyword>
<gene>
    <name evidence="13" type="ORF">SAMN05421830_101279</name>
</gene>
<sequence length="535" mass="59633">MHALRGSLQFKFVSAIICIVVPLLGIIFLWQGVVEERQAWSQVVNQARLLTRQIILTRQWVSDSQGVFLRQDTPGAQGGGGFYSDLLPTERGVLQRFTPSMITKQLSLYSYRQNLYRFRLAGIAPMNPENRPDDFELAAIKSFSQSENKEYYTLADHDGEAIFQYSAPLYVDETCLSCHKNYTSGTVSGCLSIHLPVQHVLDSLSSSKLQLFSSALALIVLTVLTLYFLVRHLVLNPLSTLETVAEGISRGQFPERIHFGGSDEMNRVGQALGSMSAKLREGRDRLEEEVQNATSELALANEELKTLDRLKSEFLATMSHELRSPLTSIRGGLDYLRRTETASDRQDYLQIMDKNLRRLVHLVTDIFDITRIEADKIEWNFGPADMSELVGEIVEIMTPLAEERELRLRFLSPGPMTAMVDVERIEQVIVNLTDNAIKYSPGGGLVSFVLLRGEGEFKIQVRDQGPGIPAEAREAIFKKFHTAPSSGHSGKPGGTGLGLAICSQIVRAHGGRIWVEDNPEGGSIFTFTLPARDED</sequence>
<keyword evidence="10" id="KW-0812">Transmembrane</keyword>
<dbReference type="Pfam" id="PF11845">
    <property type="entry name" value="Tll0287-like"/>
    <property type="match status" value="1"/>
</dbReference>
<dbReference type="Proteomes" id="UP000199581">
    <property type="component" value="Unassembled WGS sequence"/>
</dbReference>
<dbReference type="InterPro" id="IPR036890">
    <property type="entry name" value="HATPase_C_sf"/>
</dbReference>
<dbReference type="InterPro" id="IPR003594">
    <property type="entry name" value="HATPase_dom"/>
</dbReference>
<dbReference type="CDD" id="cd00082">
    <property type="entry name" value="HisKA"/>
    <property type="match status" value="1"/>
</dbReference>
<protein>
    <recommendedName>
        <fullName evidence="3">histidine kinase</fullName>
        <ecNumber evidence="3">2.7.13.3</ecNumber>
    </recommendedName>
</protein>
<dbReference type="PANTHER" id="PTHR43711:SF1">
    <property type="entry name" value="HISTIDINE KINASE 1"/>
    <property type="match status" value="1"/>
</dbReference>
<dbReference type="SMART" id="SM00304">
    <property type="entry name" value="HAMP"/>
    <property type="match status" value="1"/>
</dbReference>
<evidence type="ECO:0000256" key="7">
    <source>
        <dbReference type="ARBA" id="ARBA00023012"/>
    </source>
</evidence>
<dbReference type="PROSITE" id="PS50109">
    <property type="entry name" value="HIS_KIN"/>
    <property type="match status" value="1"/>
</dbReference>
<dbReference type="InterPro" id="IPR005467">
    <property type="entry name" value="His_kinase_dom"/>
</dbReference>
<dbReference type="SMART" id="SM00388">
    <property type="entry name" value="HisKA"/>
    <property type="match status" value="1"/>
</dbReference>